<dbReference type="EMBL" id="VSRR010092034">
    <property type="protein sequence ID" value="MPC92643.1"/>
    <property type="molecule type" value="Genomic_DNA"/>
</dbReference>
<comment type="caution">
    <text evidence="2">The sequence shown here is derived from an EMBL/GenBank/DDBJ whole genome shotgun (WGS) entry which is preliminary data.</text>
</comment>
<proteinExistence type="predicted"/>
<gene>
    <name evidence="2" type="ORF">E2C01_087744</name>
</gene>
<sequence length="77" mass="8768">MVQEARQAEAPDRKPQGQEEEERSTPMPCPALPCPRTLNLVLHVPNHDQASLPSTQCEAEWTFYGYTLIFHSFLSIQ</sequence>
<evidence type="ECO:0000313" key="3">
    <source>
        <dbReference type="Proteomes" id="UP000324222"/>
    </source>
</evidence>
<dbReference type="Proteomes" id="UP000324222">
    <property type="component" value="Unassembled WGS sequence"/>
</dbReference>
<reference evidence="2 3" key="1">
    <citation type="submission" date="2019-05" db="EMBL/GenBank/DDBJ databases">
        <title>Another draft genome of Portunus trituberculatus and its Hox gene families provides insights of decapod evolution.</title>
        <authorList>
            <person name="Jeong J.-H."/>
            <person name="Song I."/>
            <person name="Kim S."/>
            <person name="Choi T."/>
            <person name="Kim D."/>
            <person name="Ryu S."/>
            <person name="Kim W."/>
        </authorList>
    </citation>
    <scope>NUCLEOTIDE SEQUENCE [LARGE SCALE GENOMIC DNA]</scope>
    <source>
        <tissue evidence="2">Muscle</tissue>
    </source>
</reference>
<keyword evidence="3" id="KW-1185">Reference proteome</keyword>
<feature type="region of interest" description="Disordered" evidence="1">
    <location>
        <begin position="1"/>
        <end position="30"/>
    </location>
</feature>
<evidence type="ECO:0000256" key="1">
    <source>
        <dbReference type="SAM" id="MobiDB-lite"/>
    </source>
</evidence>
<accession>A0A5B7JE70</accession>
<dbReference type="AlphaFoldDB" id="A0A5B7JE70"/>
<protein>
    <submittedName>
        <fullName evidence="2">Uncharacterized protein</fullName>
    </submittedName>
</protein>
<organism evidence="2 3">
    <name type="scientific">Portunus trituberculatus</name>
    <name type="common">Swimming crab</name>
    <name type="synonym">Neptunus trituberculatus</name>
    <dbReference type="NCBI Taxonomy" id="210409"/>
    <lineage>
        <taxon>Eukaryota</taxon>
        <taxon>Metazoa</taxon>
        <taxon>Ecdysozoa</taxon>
        <taxon>Arthropoda</taxon>
        <taxon>Crustacea</taxon>
        <taxon>Multicrustacea</taxon>
        <taxon>Malacostraca</taxon>
        <taxon>Eumalacostraca</taxon>
        <taxon>Eucarida</taxon>
        <taxon>Decapoda</taxon>
        <taxon>Pleocyemata</taxon>
        <taxon>Brachyura</taxon>
        <taxon>Eubrachyura</taxon>
        <taxon>Portunoidea</taxon>
        <taxon>Portunidae</taxon>
        <taxon>Portuninae</taxon>
        <taxon>Portunus</taxon>
    </lineage>
</organism>
<feature type="compositionally biased region" description="Basic and acidic residues" evidence="1">
    <location>
        <begin position="1"/>
        <end position="17"/>
    </location>
</feature>
<name>A0A5B7JE70_PORTR</name>
<evidence type="ECO:0000313" key="2">
    <source>
        <dbReference type="EMBL" id="MPC92643.1"/>
    </source>
</evidence>